<organism evidence="4 5">
    <name type="scientific">candidate division TA06 bacterium</name>
    <dbReference type="NCBI Taxonomy" id="2250710"/>
    <lineage>
        <taxon>Bacteria</taxon>
        <taxon>Bacteria division TA06</taxon>
    </lineage>
</organism>
<reference evidence="4 5" key="1">
    <citation type="submission" date="2018-06" db="EMBL/GenBank/DDBJ databases">
        <title>Extensive metabolic versatility and redundancy in microbially diverse, dynamic hydrothermal sediments.</title>
        <authorList>
            <person name="Dombrowski N."/>
            <person name="Teske A."/>
            <person name="Baker B.J."/>
        </authorList>
    </citation>
    <scope>NUCLEOTIDE SEQUENCE [LARGE SCALE GENOMIC DNA]</scope>
    <source>
        <strain evidence="4">B35_G9</strain>
    </source>
</reference>
<evidence type="ECO:0000313" key="5">
    <source>
        <dbReference type="Proteomes" id="UP000282321"/>
    </source>
</evidence>
<dbReference type="SUPFAM" id="SSF52402">
    <property type="entry name" value="Adenine nucleotide alpha hydrolases-like"/>
    <property type="match status" value="1"/>
</dbReference>
<evidence type="ECO:0000256" key="3">
    <source>
        <dbReference type="ARBA" id="ARBA00048741"/>
    </source>
</evidence>
<dbReference type="InterPro" id="IPR029055">
    <property type="entry name" value="Ntn_hydrolases_N"/>
</dbReference>
<comment type="catalytic activity">
    <reaction evidence="3">
        <text>L-aspartate + L-glutamine + ATP + H2O = L-asparagine + L-glutamate + AMP + diphosphate + H(+)</text>
        <dbReference type="Rhea" id="RHEA:12228"/>
        <dbReference type="ChEBI" id="CHEBI:15377"/>
        <dbReference type="ChEBI" id="CHEBI:15378"/>
        <dbReference type="ChEBI" id="CHEBI:29985"/>
        <dbReference type="ChEBI" id="CHEBI:29991"/>
        <dbReference type="ChEBI" id="CHEBI:30616"/>
        <dbReference type="ChEBI" id="CHEBI:33019"/>
        <dbReference type="ChEBI" id="CHEBI:58048"/>
        <dbReference type="ChEBI" id="CHEBI:58359"/>
        <dbReference type="ChEBI" id="CHEBI:456215"/>
        <dbReference type="EC" id="6.3.5.4"/>
    </reaction>
</comment>
<evidence type="ECO:0000256" key="2">
    <source>
        <dbReference type="ARBA" id="ARBA00012737"/>
    </source>
</evidence>
<dbReference type="Proteomes" id="UP000282321">
    <property type="component" value="Unassembled WGS sequence"/>
</dbReference>
<proteinExistence type="predicted"/>
<comment type="pathway">
    <text evidence="1">Amino-acid biosynthesis; L-asparagine biosynthesis; L-asparagine from L-aspartate (L-Gln route): step 1/1.</text>
</comment>
<dbReference type="EMBL" id="QNBC01000044">
    <property type="protein sequence ID" value="RKX66413.1"/>
    <property type="molecule type" value="Genomic_DNA"/>
</dbReference>
<accession>A0A660S9Y2</accession>
<gene>
    <name evidence="4" type="ORF">DRP44_04150</name>
</gene>
<dbReference type="Gene3D" id="3.60.20.10">
    <property type="entry name" value="Glutamine Phosphoribosylpyrophosphate, subunit 1, domain 1"/>
    <property type="match status" value="1"/>
</dbReference>
<dbReference type="InterPro" id="IPR014729">
    <property type="entry name" value="Rossmann-like_a/b/a_fold"/>
</dbReference>
<evidence type="ECO:0000256" key="1">
    <source>
        <dbReference type="ARBA" id="ARBA00005187"/>
    </source>
</evidence>
<dbReference type="PANTHER" id="PTHR43284:SF1">
    <property type="entry name" value="ASPARAGINE SYNTHETASE"/>
    <property type="match status" value="1"/>
</dbReference>
<sequence length="271" mass="31345">MSEITGIFSKNKSEIKNFVNNKSEGEIIVANNNLAIRIRGLKNKTYFYKTYGDRGWISLGTGLIEKHNKFKIINAELWDETYSSGHFPKAGHFLFITWDENKLKIKNDSLGVRDFYYYQKNNTLVFSTKVNEIVKSFSDFTIDFETIGGDYILGERLSYKTEIKEIKKIGPDTIAEFTQNRILISKQYTLLDRDKSLYGNISEYFKQLFTISDDYKISLGLSGGVDSRILLAYLLRNKINFTTHSFGLTNDKDNIVARQMADKISFENHIY</sequence>
<evidence type="ECO:0000313" key="4">
    <source>
        <dbReference type="EMBL" id="RKX66413.1"/>
    </source>
</evidence>
<feature type="non-terminal residue" evidence="4">
    <location>
        <position position="271"/>
    </location>
</feature>
<dbReference type="Gene3D" id="3.40.50.620">
    <property type="entry name" value="HUPs"/>
    <property type="match status" value="1"/>
</dbReference>
<dbReference type="InterPro" id="IPR051786">
    <property type="entry name" value="ASN_synthetase/amidase"/>
</dbReference>
<dbReference type="GO" id="GO:0004066">
    <property type="term" value="F:asparagine synthase (glutamine-hydrolyzing) activity"/>
    <property type="evidence" value="ECO:0007669"/>
    <property type="project" value="UniProtKB-EC"/>
</dbReference>
<protein>
    <recommendedName>
        <fullName evidence="2">asparagine synthase (glutamine-hydrolyzing)</fullName>
        <ecNumber evidence="2">6.3.5.4</ecNumber>
    </recommendedName>
</protein>
<name>A0A660S9Y2_UNCT6</name>
<comment type="caution">
    <text evidence="4">The sequence shown here is derived from an EMBL/GenBank/DDBJ whole genome shotgun (WGS) entry which is preliminary data.</text>
</comment>
<dbReference type="EC" id="6.3.5.4" evidence="2"/>
<dbReference type="AlphaFoldDB" id="A0A660S9Y2"/>
<dbReference type="PANTHER" id="PTHR43284">
    <property type="entry name" value="ASPARAGINE SYNTHETASE (GLUTAMINE-HYDROLYZING)"/>
    <property type="match status" value="1"/>
</dbReference>
<dbReference type="SUPFAM" id="SSF56235">
    <property type="entry name" value="N-terminal nucleophile aminohydrolases (Ntn hydrolases)"/>
    <property type="match status" value="1"/>
</dbReference>